<keyword evidence="11" id="KW-1185">Reference proteome</keyword>
<dbReference type="Proteomes" id="UP000070188">
    <property type="component" value="Unassembled WGS sequence"/>
</dbReference>
<keyword evidence="2" id="KW-0479">Metal-binding</keyword>
<reference evidence="9" key="3">
    <citation type="submission" date="2015-04" db="EMBL/GenBank/DDBJ databases">
        <title>Physiological reanalysis, assessment of diazotrophy, and genome sequences of multiple isolates of Streptomyces thermoautotrophicus.</title>
        <authorList>
            <person name="MacKellar D.C."/>
            <person name="Lieber L."/>
            <person name="Norman J."/>
            <person name="Bolger A."/>
            <person name="Tobin C."/>
            <person name="Murray J.W."/>
            <person name="Woodward J."/>
            <person name="Friesen M."/>
            <person name="Prell J."/>
        </authorList>
    </citation>
    <scope>NUCLEOTIDE SEQUENCE [LARGE SCALE GENOMIC DNA]</scope>
    <source>
        <strain evidence="9">H1</strain>
    </source>
</reference>
<comment type="caution">
    <text evidence="9">The sequence shown here is derived from an EMBL/GenBank/DDBJ whole genome shotgun (WGS) entry which is preliminary data.</text>
</comment>
<dbReference type="STRING" id="1469144.LI90_584"/>
<dbReference type="SUPFAM" id="SSF50022">
    <property type="entry name" value="ISP domain"/>
    <property type="match status" value="1"/>
</dbReference>
<dbReference type="GO" id="GO:0016705">
    <property type="term" value="F:oxidoreductase activity, acting on paired donors, with incorporation or reduction of molecular oxygen"/>
    <property type="evidence" value="ECO:0007669"/>
    <property type="project" value="UniProtKB-ARBA"/>
</dbReference>
<dbReference type="Gene3D" id="2.102.10.10">
    <property type="entry name" value="Rieske [2Fe-2S] iron-sulphur domain"/>
    <property type="match status" value="1"/>
</dbReference>
<gene>
    <name evidence="9" type="ORF">LI90_584</name>
    <name evidence="8" type="ORF">TH66_18675</name>
    <name evidence="10" type="ORF">TR74_14350</name>
</gene>
<name>A0A132MM66_9ACTN</name>
<reference evidence="8 13" key="1">
    <citation type="submission" date="2015-02" db="EMBL/GenBank/DDBJ databases">
        <title>Physiological reanalysis, assessment of diazotrophy, and genome sequences of multiple isolates of Streptomyces thermoautotrophicus.</title>
        <authorList>
            <person name="MacKellar D.C."/>
            <person name="Lieber L."/>
            <person name="Norman J."/>
            <person name="Bolger A."/>
            <person name="Tobin C."/>
            <person name="Murray J.W."/>
            <person name="Prell J."/>
        </authorList>
    </citation>
    <scope>NUCLEOTIDE SEQUENCE [LARGE SCALE GENOMIC DNA]</scope>
    <source>
        <strain evidence="8 13">UBT1</strain>
    </source>
</reference>
<dbReference type="RefSeq" id="WP_066883930.1">
    <property type="nucleotide sequence ID" value="NZ_JYIJ01000019.1"/>
</dbReference>
<protein>
    <submittedName>
        <fullName evidence="8">(2Fe-2S)-binding protein</fullName>
    </submittedName>
    <submittedName>
        <fullName evidence="9">Rieske (2Fe-2S) iron-sulfur domain protein</fullName>
    </submittedName>
</protein>
<keyword evidence="1" id="KW-0001">2Fe-2S</keyword>
<evidence type="ECO:0000313" key="9">
    <source>
        <dbReference type="EMBL" id="KWW98954.1"/>
    </source>
</evidence>
<dbReference type="PATRIC" id="fig|1469144.10.peg.681"/>
<dbReference type="PROSITE" id="PS51296">
    <property type="entry name" value="RIESKE"/>
    <property type="match status" value="1"/>
</dbReference>
<dbReference type="OrthoDB" id="147178at2"/>
<organism evidence="9 11">
    <name type="scientific">Carbonactinospora thermoautotrophica</name>
    <dbReference type="NCBI Taxonomy" id="1469144"/>
    <lineage>
        <taxon>Bacteria</taxon>
        <taxon>Bacillati</taxon>
        <taxon>Actinomycetota</taxon>
        <taxon>Actinomycetes</taxon>
        <taxon>Kitasatosporales</taxon>
        <taxon>Carbonactinosporaceae</taxon>
        <taxon>Carbonactinospora</taxon>
    </lineage>
</organism>
<evidence type="ECO:0000256" key="2">
    <source>
        <dbReference type="ARBA" id="ARBA00022723"/>
    </source>
</evidence>
<dbReference type="EMBL" id="JYIK01000965">
    <property type="protein sequence ID" value="KWX08581.1"/>
    <property type="molecule type" value="Genomic_DNA"/>
</dbReference>
<evidence type="ECO:0000256" key="5">
    <source>
        <dbReference type="ARBA" id="ARBA00034078"/>
    </source>
</evidence>
<dbReference type="Proteomes" id="UP000070598">
    <property type="component" value="Unassembled WGS sequence"/>
</dbReference>
<dbReference type="PANTHER" id="PTHR21496">
    <property type="entry name" value="FERREDOXIN-RELATED"/>
    <property type="match status" value="1"/>
</dbReference>
<dbReference type="AlphaFoldDB" id="A0A132MM66"/>
<keyword evidence="3" id="KW-0408">Iron</keyword>
<evidence type="ECO:0000313" key="10">
    <source>
        <dbReference type="EMBL" id="KWX08581.1"/>
    </source>
</evidence>
<dbReference type="InterPro" id="IPR036922">
    <property type="entry name" value="Rieske_2Fe-2S_sf"/>
</dbReference>
<accession>A0A132MM66</accession>
<dbReference type="PANTHER" id="PTHR21496:SF0">
    <property type="entry name" value="RIESKE DOMAIN-CONTAINING PROTEIN"/>
    <property type="match status" value="1"/>
</dbReference>
<evidence type="ECO:0000256" key="6">
    <source>
        <dbReference type="ARBA" id="ARBA00038001"/>
    </source>
</evidence>
<dbReference type="Proteomes" id="UP000070659">
    <property type="component" value="Unassembled WGS sequence"/>
</dbReference>
<evidence type="ECO:0000256" key="1">
    <source>
        <dbReference type="ARBA" id="ARBA00022714"/>
    </source>
</evidence>
<evidence type="ECO:0000313" key="8">
    <source>
        <dbReference type="EMBL" id="KWW97596.1"/>
    </source>
</evidence>
<dbReference type="Pfam" id="PF00355">
    <property type="entry name" value="Rieske"/>
    <property type="match status" value="1"/>
</dbReference>
<keyword evidence="4" id="KW-0411">Iron-sulfur</keyword>
<evidence type="ECO:0000256" key="4">
    <source>
        <dbReference type="ARBA" id="ARBA00023014"/>
    </source>
</evidence>
<reference evidence="11" key="4">
    <citation type="submission" date="2015-04" db="EMBL/GenBank/DDBJ databases">
        <title>Physiological reanalysis, assessment of diazotrophy, and genome sequences of multiple isolates of Streptomyces thermoautotrophicus.</title>
        <authorList>
            <person name="MacKellar D.C."/>
            <person name="Lieber L."/>
            <person name="Norman J."/>
            <person name="Bolger A."/>
            <person name="Tobin C."/>
            <person name="Murray J.W."/>
            <person name="Chang R."/>
            <person name="Ford T."/>
            <person name="Nguyen P.Q."/>
            <person name="Woodward J."/>
            <person name="Permingeat H."/>
            <person name="Joshi N.S."/>
            <person name="Silver P.A."/>
            <person name="Usadel B."/>
            <person name="Rutherford A.W."/>
            <person name="Friesen M."/>
            <person name="Prell J."/>
        </authorList>
    </citation>
    <scope>NUCLEOTIDE SEQUENCE [LARGE SCALE GENOMIC DNA]</scope>
    <source>
        <strain evidence="11">H1</strain>
    </source>
</reference>
<dbReference type="GO" id="GO:0004497">
    <property type="term" value="F:monooxygenase activity"/>
    <property type="evidence" value="ECO:0007669"/>
    <property type="project" value="UniProtKB-ARBA"/>
</dbReference>
<evidence type="ECO:0000313" key="13">
    <source>
        <dbReference type="Proteomes" id="UP000070659"/>
    </source>
</evidence>
<evidence type="ECO:0000259" key="7">
    <source>
        <dbReference type="PROSITE" id="PS51296"/>
    </source>
</evidence>
<evidence type="ECO:0000313" key="12">
    <source>
        <dbReference type="Proteomes" id="UP000070598"/>
    </source>
</evidence>
<sequence>MSTEIRWFDAVEVDDLWEGDILDVEVGGEQVLLVHLSGGELKAFQGVCPHQEILLADGKWDEDSGVLVCGGHNWEFDLRTGTGINPAGCRLYEYPVRVTENVIQIGIPQDGRSHYNRFSL</sequence>
<evidence type="ECO:0000256" key="3">
    <source>
        <dbReference type="ARBA" id="ARBA00023004"/>
    </source>
</evidence>
<evidence type="ECO:0000313" key="11">
    <source>
        <dbReference type="Proteomes" id="UP000070188"/>
    </source>
</evidence>
<dbReference type="GO" id="GO:0051537">
    <property type="term" value="F:2 iron, 2 sulfur cluster binding"/>
    <property type="evidence" value="ECO:0007669"/>
    <property type="project" value="UniProtKB-KW"/>
</dbReference>
<dbReference type="EMBL" id="JYIJ01000019">
    <property type="protein sequence ID" value="KWW97596.1"/>
    <property type="molecule type" value="Genomic_DNA"/>
</dbReference>
<comment type="cofactor">
    <cofactor evidence="5">
        <name>[2Fe-2S] cluster</name>
        <dbReference type="ChEBI" id="CHEBI:190135"/>
    </cofactor>
</comment>
<dbReference type="GO" id="GO:0046872">
    <property type="term" value="F:metal ion binding"/>
    <property type="evidence" value="ECO:0007669"/>
    <property type="project" value="UniProtKB-KW"/>
</dbReference>
<dbReference type="InterPro" id="IPR017941">
    <property type="entry name" value="Rieske_2Fe-2S"/>
</dbReference>
<comment type="similarity">
    <text evidence="6">Belongs to the bacterial ring-hydroxylating dioxygenase ferredoxin component family.</text>
</comment>
<dbReference type="EMBL" id="LAXD01000001">
    <property type="protein sequence ID" value="KWW98954.1"/>
    <property type="molecule type" value="Genomic_DNA"/>
</dbReference>
<feature type="domain" description="Rieske" evidence="7">
    <location>
        <begin position="8"/>
        <end position="105"/>
    </location>
</feature>
<reference evidence="12" key="2">
    <citation type="submission" date="2015-02" db="EMBL/GenBank/DDBJ databases">
        <title>Physiological reanalysis, assessment of diazotrophy, and genome sequences of multiple isolates of Streptomyces thermoautotrophicus.</title>
        <authorList>
            <person name="MacKellar D.C."/>
            <person name="Lieber L."/>
            <person name="Norman J."/>
            <person name="Bolger A."/>
            <person name="Tobin C."/>
            <person name="Murray J.W."/>
            <person name="Friesen M."/>
            <person name="Prell J."/>
        </authorList>
    </citation>
    <scope>NUCLEOTIDE SEQUENCE [LARGE SCALE GENOMIC DNA]</scope>
    <source>
        <strain evidence="12">UBT1</strain>
    </source>
</reference>
<proteinExistence type="inferred from homology"/>